<reference evidence="2" key="1">
    <citation type="submission" date="2016-11" db="UniProtKB">
        <authorList>
            <consortium name="WormBaseParasite"/>
        </authorList>
    </citation>
    <scope>IDENTIFICATION</scope>
</reference>
<dbReference type="AlphaFoldDB" id="A0A1I8FM87"/>
<sequence length="459" mass="50544">RLRCYNSSGDARIVQAFVGHAVPSRSRSTTSLQVQGVPQVRRPGRVASRAILPVFDSASKLPQHCRRLLQSLRIQGANAVAVLRASLSIHNSSARPRQMQVLVSAGSACRCINAATRPYRPKGVLVRMCTVSHLVDQMATVASTGSWEIVAEMRKAGRTVAQLVFDGNPRGLNKLSWFSKERLISSRPFWIGHTNFNFFSVAGHAAIKRYFSSSIHYAGCPGDIGAFMVSDKKDPCPWANQYWRGKTPVLVYSAYQNVRFQSGSARSADNFLVYMRFKRPSSSSAPAISEAFEFEPSKILLFTVKANSNQKAAATFLNSAIKSRVPKSGNLPSVFRSELIDSLSTLNARTGKHYIVAEMRAGSRMVAQVVFDISTKRSKLNKENWFSKERVVSSYYPYILLVVNSTTFRSEATLQSSAASSSASATMAAQGDRAFWMVSDGRDPCPWANAKWSVDAAQL</sequence>
<accession>A0A1I8FM87</accession>
<name>A0A1I8FM87_9PLAT</name>
<evidence type="ECO:0000313" key="1">
    <source>
        <dbReference type="Proteomes" id="UP000095280"/>
    </source>
</evidence>
<dbReference type="WBParaSite" id="maker-unitig_40608-snap-gene-0.2-mRNA-1">
    <property type="protein sequence ID" value="maker-unitig_40608-snap-gene-0.2-mRNA-1"/>
    <property type="gene ID" value="maker-unitig_40608-snap-gene-0.2"/>
</dbReference>
<proteinExistence type="predicted"/>
<evidence type="ECO:0000313" key="2">
    <source>
        <dbReference type="WBParaSite" id="maker-unitig_40608-snap-gene-0.2-mRNA-1"/>
    </source>
</evidence>
<protein>
    <submittedName>
        <fullName evidence="2">Sema domain-containing protein</fullName>
    </submittedName>
</protein>
<organism evidence="1 2">
    <name type="scientific">Macrostomum lignano</name>
    <dbReference type="NCBI Taxonomy" id="282301"/>
    <lineage>
        <taxon>Eukaryota</taxon>
        <taxon>Metazoa</taxon>
        <taxon>Spiralia</taxon>
        <taxon>Lophotrochozoa</taxon>
        <taxon>Platyhelminthes</taxon>
        <taxon>Rhabditophora</taxon>
        <taxon>Macrostomorpha</taxon>
        <taxon>Macrostomida</taxon>
        <taxon>Macrostomidae</taxon>
        <taxon>Macrostomum</taxon>
    </lineage>
</organism>
<dbReference type="Proteomes" id="UP000095280">
    <property type="component" value="Unplaced"/>
</dbReference>
<keyword evidence="1" id="KW-1185">Reference proteome</keyword>